<dbReference type="PANTHER" id="PTHR11601">
    <property type="entry name" value="CYSTEINE DESULFURYLASE FAMILY MEMBER"/>
    <property type="match status" value="1"/>
</dbReference>
<keyword evidence="6" id="KW-0479">Metal-binding</keyword>
<comment type="cofactor">
    <cofactor evidence="1">
        <name>pyridoxal 5'-phosphate</name>
        <dbReference type="ChEBI" id="CHEBI:597326"/>
    </cofactor>
</comment>
<dbReference type="Pfam" id="PF00266">
    <property type="entry name" value="Aminotran_5"/>
    <property type="match status" value="1"/>
</dbReference>
<keyword evidence="13" id="KW-1185">Reference proteome</keyword>
<name>A0A286HL21_9HYPH</name>
<dbReference type="GO" id="GO:0046872">
    <property type="term" value="F:metal ion binding"/>
    <property type="evidence" value="ECO:0007669"/>
    <property type="project" value="UniProtKB-KW"/>
</dbReference>
<dbReference type="InterPro" id="IPR016454">
    <property type="entry name" value="Cysteine_dSase"/>
</dbReference>
<evidence type="ECO:0000256" key="2">
    <source>
        <dbReference type="ARBA" id="ARBA00003120"/>
    </source>
</evidence>
<feature type="domain" description="Aminotransferase class V" evidence="11">
    <location>
        <begin position="7"/>
        <end position="369"/>
    </location>
</feature>
<dbReference type="PIRSF" id="PIRSF005572">
    <property type="entry name" value="NifS"/>
    <property type="match status" value="1"/>
</dbReference>
<evidence type="ECO:0000256" key="7">
    <source>
        <dbReference type="ARBA" id="ARBA00022898"/>
    </source>
</evidence>
<dbReference type="Gene3D" id="3.40.640.10">
    <property type="entry name" value="Type I PLP-dependent aspartate aminotransferase-like (Major domain)"/>
    <property type="match status" value="1"/>
</dbReference>
<dbReference type="SUPFAM" id="SSF53383">
    <property type="entry name" value="PLP-dependent transferases"/>
    <property type="match status" value="1"/>
</dbReference>
<dbReference type="RefSeq" id="WP_097106373.1">
    <property type="nucleotide sequence ID" value="NZ_OCPC01000001.1"/>
</dbReference>
<evidence type="ECO:0000259" key="11">
    <source>
        <dbReference type="Pfam" id="PF00266"/>
    </source>
</evidence>
<dbReference type="InterPro" id="IPR015424">
    <property type="entry name" value="PyrdxlP-dep_Trfase"/>
</dbReference>
<evidence type="ECO:0000256" key="10">
    <source>
        <dbReference type="ARBA" id="ARBA00050776"/>
    </source>
</evidence>
<dbReference type="AlphaFoldDB" id="A0A286HL21"/>
<dbReference type="InterPro" id="IPR015421">
    <property type="entry name" value="PyrdxlP-dep_Trfase_major"/>
</dbReference>
<evidence type="ECO:0000256" key="5">
    <source>
        <dbReference type="ARBA" id="ARBA00022679"/>
    </source>
</evidence>
<dbReference type="Gene3D" id="1.10.260.50">
    <property type="match status" value="1"/>
</dbReference>
<keyword evidence="8" id="KW-0408">Iron</keyword>
<evidence type="ECO:0000256" key="4">
    <source>
        <dbReference type="ARBA" id="ARBA00013558"/>
    </source>
</evidence>
<keyword evidence="9" id="KW-0411">Iron-sulfur</keyword>
<evidence type="ECO:0000313" key="12">
    <source>
        <dbReference type="EMBL" id="SOE08461.1"/>
    </source>
</evidence>
<dbReference type="OrthoDB" id="9808002at2"/>
<comment type="function">
    <text evidence="2">Catalyzes the removal of elemental sulfur atoms from cysteine to produce alanine. Seems to participate in the biosynthesis of the nitrogenase metalloclusters by providing the inorganic sulfur required for the Fe-S core formation.</text>
</comment>
<dbReference type="Gene3D" id="3.90.1150.10">
    <property type="entry name" value="Aspartate Aminotransferase, domain 1"/>
    <property type="match status" value="1"/>
</dbReference>
<dbReference type="EMBL" id="OCPC01000001">
    <property type="protein sequence ID" value="SOE08461.1"/>
    <property type="molecule type" value="Genomic_DNA"/>
</dbReference>
<dbReference type="InterPro" id="IPR000192">
    <property type="entry name" value="Aminotrans_V_dom"/>
</dbReference>
<evidence type="ECO:0000256" key="3">
    <source>
        <dbReference type="ARBA" id="ARBA00006490"/>
    </source>
</evidence>
<accession>A0A286HL21</accession>
<keyword evidence="5" id="KW-0808">Transferase</keyword>
<comment type="similarity">
    <text evidence="3">Belongs to the class-V pyridoxal-phosphate-dependent aminotransferase family. NifS/IscS subfamily.</text>
</comment>
<comment type="catalytic activity">
    <reaction evidence="10">
        <text>(sulfur carrier)-H + L-cysteine = (sulfur carrier)-SH + L-alanine</text>
        <dbReference type="Rhea" id="RHEA:43892"/>
        <dbReference type="Rhea" id="RHEA-COMP:14737"/>
        <dbReference type="Rhea" id="RHEA-COMP:14739"/>
        <dbReference type="ChEBI" id="CHEBI:29917"/>
        <dbReference type="ChEBI" id="CHEBI:35235"/>
        <dbReference type="ChEBI" id="CHEBI:57972"/>
        <dbReference type="ChEBI" id="CHEBI:64428"/>
        <dbReference type="EC" id="2.8.1.7"/>
    </reaction>
</comment>
<keyword evidence="7" id="KW-0663">Pyridoxal phosphate</keyword>
<evidence type="ECO:0000256" key="1">
    <source>
        <dbReference type="ARBA" id="ARBA00001933"/>
    </source>
</evidence>
<dbReference type="InterPro" id="IPR015422">
    <property type="entry name" value="PyrdxlP-dep_Trfase_small"/>
</dbReference>
<sequence length="390" mass="40461">MATGRLYFDYNATAPLLADARSAMVDAMALIGNPSSVHAEGRKARAVVSGARDAVARLCGVPAAQIVFCSSATEAANHVLTPEFRMGRSPVRVSRLFVSAVEHPAMLEGGRFAPEQVTVLPVDDNGRLDLAALSEALATHDPESGQAMLGLQLANNETGVIQPVREAAEIVKARHGLVVVDAVQAAGRLPLFLEALGADFMILSGHKLGGPKGIGALVSAGEILMPAPLLRGGGQEKGHRGGTENLVCIAGFGAAAEMARGALAGIERVAALRDHLEARLRELAPDVIIHGASVDRLANTCFFSLPGLKAETAQIAFDMEGVAVSAGAACSSGKIGTSHVLSAMGADADLGAIRVSLGHDHTEDDVERFLKAFTAINTRRMARKRAPVAA</sequence>
<reference evidence="13" key="1">
    <citation type="submission" date="2017-08" db="EMBL/GenBank/DDBJ databases">
        <authorList>
            <person name="Varghese N."/>
            <person name="Submissions S."/>
        </authorList>
    </citation>
    <scope>NUCLEOTIDE SEQUENCE [LARGE SCALE GENOMIC DNA]</scope>
    <source>
        <strain evidence="13">KCTC 23107</strain>
    </source>
</reference>
<organism evidence="12 13">
    <name type="scientific">Hoeflea halophila</name>
    <dbReference type="NCBI Taxonomy" id="714899"/>
    <lineage>
        <taxon>Bacteria</taxon>
        <taxon>Pseudomonadati</taxon>
        <taxon>Pseudomonadota</taxon>
        <taxon>Alphaproteobacteria</taxon>
        <taxon>Hyphomicrobiales</taxon>
        <taxon>Rhizobiaceae</taxon>
        <taxon>Hoeflea</taxon>
    </lineage>
</organism>
<dbReference type="GO" id="GO:0031071">
    <property type="term" value="F:cysteine desulfurase activity"/>
    <property type="evidence" value="ECO:0007669"/>
    <property type="project" value="UniProtKB-EC"/>
</dbReference>
<dbReference type="GO" id="GO:0051536">
    <property type="term" value="F:iron-sulfur cluster binding"/>
    <property type="evidence" value="ECO:0007669"/>
    <property type="project" value="UniProtKB-KW"/>
</dbReference>
<evidence type="ECO:0000313" key="13">
    <source>
        <dbReference type="Proteomes" id="UP000219465"/>
    </source>
</evidence>
<dbReference type="Proteomes" id="UP000219465">
    <property type="component" value="Unassembled WGS sequence"/>
</dbReference>
<proteinExistence type="inferred from homology"/>
<evidence type="ECO:0000256" key="9">
    <source>
        <dbReference type="ARBA" id="ARBA00023014"/>
    </source>
</evidence>
<protein>
    <recommendedName>
        <fullName evidence="4">Cysteine desulfurase</fullName>
    </recommendedName>
</protein>
<evidence type="ECO:0000256" key="6">
    <source>
        <dbReference type="ARBA" id="ARBA00022723"/>
    </source>
</evidence>
<dbReference type="PANTHER" id="PTHR11601:SF34">
    <property type="entry name" value="CYSTEINE DESULFURASE"/>
    <property type="match status" value="1"/>
</dbReference>
<evidence type="ECO:0000256" key="8">
    <source>
        <dbReference type="ARBA" id="ARBA00023004"/>
    </source>
</evidence>
<gene>
    <name evidence="12" type="ORF">SAMN05877838_0181</name>
</gene>